<dbReference type="AlphaFoldDB" id="B3EKL1"/>
<feature type="compositionally biased region" description="Basic and acidic residues" evidence="1">
    <location>
        <begin position="9"/>
        <end position="30"/>
    </location>
</feature>
<feature type="region of interest" description="Disordered" evidence="1">
    <location>
        <begin position="1"/>
        <end position="54"/>
    </location>
</feature>
<dbReference type="HOGENOM" id="CLU_3041714_0_0_10"/>
<proteinExistence type="predicted"/>
<gene>
    <name evidence="2" type="ordered locus">Cphamn1_0216</name>
</gene>
<protein>
    <submittedName>
        <fullName evidence="2">Uncharacterized protein</fullName>
    </submittedName>
</protein>
<accession>B3EKL1</accession>
<sequence length="54" mass="6229">MTRKSKSLTGREVRLKKEFDADGRDQREQPQDNQPADNSQTFDQISKFMGELGL</sequence>
<reference evidence="2" key="1">
    <citation type="submission" date="2008-06" db="EMBL/GenBank/DDBJ databases">
        <title>Complete sequence of Chlorobium phaeobacteroides BS1.</title>
        <authorList>
            <consortium name="US DOE Joint Genome Institute"/>
            <person name="Lucas S."/>
            <person name="Copeland A."/>
            <person name="Lapidus A."/>
            <person name="Glavina del Rio T."/>
            <person name="Dalin E."/>
            <person name="Tice H."/>
            <person name="Bruce D."/>
            <person name="Goodwin L."/>
            <person name="Pitluck S."/>
            <person name="Schmutz J."/>
            <person name="Larimer F."/>
            <person name="Land M."/>
            <person name="Hauser L."/>
            <person name="Kyrpides N."/>
            <person name="Ovchinnikova G."/>
            <person name="Li T."/>
            <person name="Liu Z."/>
            <person name="Zhao F."/>
            <person name="Overmann J."/>
            <person name="Bryant D.A."/>
            <person name="Richardson P."/>
        </authorList>
    </citation>
    <scope>NUCLEOTIDE SEQUENCE [LARGE SCALE GENOMIC DNA]</scope>
    <source>
        <strain evidence="2">BS1</strain>
    </source>
</reference>
<evidence type="ECO:0000256" key="1">
    <source>
        <dbReference type="SAM" id="MobiDB-lite"/>
    </source>
</evidence>
<name>B3EKL1_CHLPB</name>
<organism evidence="2">
    <name type="scientific">Chlorobium phaeobacteroides (strain BS1)</name>
    <dbReference type="NCBI Taxonomy" id="331678"/>
    <lineage>
        <taxon>Bacteria</taxon>
        <taxon>Pseudomonadati</taxon>
        <taxon>Chlorobiota</taxon>
        <taxon>Chlorobiia</taxon>
        <taxon>Chlorobiales</taxon>
        <taxon>Chlorobiaceae</taxon>
        <taxon>Chlorobium/Pelodictyon group</taxon>
        <taxon>Chlorobium</taxon>
    </lineage>
</organism>
<feature type="compositionally biased region" description="Polar residues" evidence="1">
    <location>
        <begin position="31"/>
        <end position="44"/>
    </location>
</feature>
<dbReference type="OrthoDB" id="9923576at2"/>
<dbReference type="KEGG" id="cpb:Cphamn1_0216"/>
<dbReference type="EMBL" id="CP001101">
    <property type="protein sequence ID" value="ACE03189.1"/>
    <property type="molecule type" value="Genomic_DNA"/>
</dbReference>
<evidence type="ECO:0000313" key="2">
    <source>
        <dbReference type="EMBL" id="ACE03189.1"/>
    </source>
</evidence>
<dbReference type="STRING" id="331678.Cphamn1_0216"/>